<evidence type="ECO:0000313" key="4">
    <source>
        <dbReference type="EMBL" id="GLS89608.1"/>
    </source>
</evidence>
<reference evidence="5" key="1">
    <citation type="journal article" date="2019" name="Int. J. Syst. Evol. Microbiol.">
        <title>The Global Catalogue of Microorganisms (GCM) 10K type strain sequencing project: providing services to taxonomists for standard genome sequencing and annotation.</title>
        <authorList>
            <consortium name="The Broad Institute Genomics Platform"/>
            <consortium name="The Broad Institute Genome Sequencing Center for Infectious Disease"/>
            <person name="Wu L."/>
            <person name="Ma J."/>
        </authorList>
    </citation>
    <scope>NUCLEOTIDE SEQUENCE [LARGE SCALE GENOMIC DNA]</scope>
    <source>
        <strain evidence="5">NBRC 103166</strain>
    </source>
</reference>
<gene>
    <name evidence="4" type="ORF">GCM10007916_06750</name>
</gene>
<keyword evidence="2" id="KW-1133">Transmembrane helix</keyword>
<evidence type="ECO:0000256" key="2">
    <source>
        <dbReference type="SAM" id="Phobius"/>
    </source>
</evidence>
<dbReference type="InterPro" id="IPR003362">
    <property type="entry name" value="Bact_transf"/>
</dbReference>
<evidence type="ECO:0000256" key="1">
    <source>
        <dbReference type="ARBA" id="ARBA00006464"/>
    </source>
</evidence>
<keyword evidence="2" id="KW-0472">Membrane</keyword>
<dbReference type="Proteomes" id="UP001157353">
    <property type="component" value="Unassembled WGS sequence"/>
</dbReference>
<keyword evidence="4" id="KW-0808">Transferase</keyword>
<evidence type="ECO:0000259" key="3">
    <source>
        <dbReference type="Pfam" id="PF02397"/>
    </source>
</evidence>
<name>A0ABQ6DXM4_9GAMM</name>
<evidence type="ECO:0000313" key="5">
    <source>
        <dbReference type="Proteomes" id="UP001157353"/>
    </source>
</evidence>
<sequence length="196" mass="22062">MKRIFDIFSSGIGLIILSPIFILIATWIKFDGSGPVFFKQVRVGLNGKNFNILKFRTMIVDAEAKGLSVTVGADPRITASGRFLRSSKLDELPQLLNVFLGQMSVVGPRPEVPEYMNEYPVDIRAKILSVTPGITDKASIEYTNEAEILAKAMDPRSAYINEVMPEKAKFYVEYVDNQSFWGDIIIIFQTIYKIIK</sequence>
<keyword evidence="2" id="KW-0812">Transmembrane</keyword>
<comment type="caution">
    <text evidence="4">The sequence shown here is derived from an EMBL/GenBank/DDBJ whole genome shotgun (WGS) entry which is preliminary data.</text>
</comment>
<dbReference type="PANTHER" id="PTHR30576:SF20">
    <property type="entry name" value="QUINOVOSAMINEPHOSPHOTRANSFERAE-RELATED"/>
    <property type="match status" value="1"/>
</dbReference>
<dbReference type="Pfam" id="PF02397">
    <property type="entry name" value="Bac_transf"/>
    <property type="match status" value="1"/>
</dbReference>
<protein>
    <submittedName>
        <fullName evidence="4">Glycosyl transferase</fullName>
    </submittedName>
</protein>
<proteinExistence type="inferred from homology"/>
<comment type="similarity">
    <text evidence="1">Belongs to the bacterial sugar transferase family.</text>
</comment>
<dbReference type="RefSeq" id="WP_284202721.1">
    <property type="nucleotide sequence ID" value="NZ_BSPQ01000001.1"/>
</dbReference>
<dbReference type="GO" id="GO:0016740">
    <property type="term" value="F:transferase activity"/>
    <property type="evidence" value="ECO:0007669"/>
    <property type="project" value="UniProtKB-KW"/>
</dbReference>
<accession>A0ABQ6DXM4</accession>
<organism evidence="4 5">
    <name type="scientific">Psychromonas marina</name>
    <dbReference type="NCBI Taxonomy" id="88364"/>
    <lineage>
        <taxon>Bacteria</taxon>
        <taxon>Pseudomonadati</taxon>
        <taxon>Pseudomonadota</taxon>
        <taxon>Gammaproteobacteria</taxon>
        <taxon>Alteromonadales</taxon>
        <taxon>Psychromonadaceae</taxon>
        <taxon>Psychromonas</taxon>
    </lineage>
</organism>
<dbReference type="EMBL" id="BSPQ01000001">
    <property type="protein sequence ID" value="GLS89608.1"/>
    <property type="molecule type" value="Genomic_DNA"/>
</dbReference>
<keyword evidence="5" id="KW-1185">Reference proteome</keyword>
<feature type="transmembrane region" description="Helical" evidence="2">
    <location>
        <begin position="7"/>
        <end position="28"/>
    </location>
</feature>
<dbReference type="PANTHER" id="PTHR30576">
    <property type="entry name" value="COLANIC BIOSYNTHESIS UDP-GLUCOSE LIPID CARRIER TRANSFERASE"/>
    <property type="match status" value="1"/>
</dbReference>
<feature type="domain" description="Bacterial sugar transferase" evidence="3">
    <location>
        <begin position="2"/>
        <end position="195"/>
    </location>
</feature>